<protein>
    <submittedName>
        <fullName evidence="7">Cation:proton antiporter</fullName>
    </submittedName>
</protein>
<feature type="transmembrane region" description="Helical" evidence="5">
    <location>
        <begin position="6"/>
        <end position="24"/>
    </location>
</feature>
<keyword evidence="4 5" id="KW-0472">Membrane</keyword>
<organism evidence="7 8">
    <name type="scientific">Wujia chipingensis</name>
    <dbReference type="NCBI Taxonomy" id="2763670"/>
    <lineage>
        <taxon>Bacteria</taxon>
        <taxon>Bacillati</taxon>
        <taxon>Bacillota</taxon>
        <taxon>Clostridia</taxon>
        <taxon>Lachnospirales</taxon>
        <taxon>Lachnospiraceae</taxon>
        <taxon>Wujia</taxon>
    </lineage>
</organism>
<dbReference type="Proteomes" id="UP000515819">
    <property type="component" value="Chromosome"/>
</dbReference>
<dbReference type="Gene3D" id="1.20.1530.20">
    <property type="match status" value="1"/>
</dbReference>
<proteinExistence type="predicted"/>
<feature type="transmembrane region" description="Helical" evidence="5">
    <location>
        <begin position="116"/>
        <end position="136"/>
    </location>
</feature>
<name>A0A7G9FN97_9FIRM</name>
<evidence type="ECO:0000313" key="8">
    <source>
        <dbReference type="Proteomes" id="UP000515819"/>
    </source>
</evidence>
<keyword evidence="3 5" id="KW-1133">Transmembrane helix</keyword>
<dbReference type="InterPro" id="IPR006153">
    <property type="entry name" value="Cation/H_exchanger_TM"/>
</dbReference>
<evidence type="ECO:0000259" key="6">
    <source>
        <dbReference type="Pfam" id="PF00999"/>
    </source>
</evidence>
<dbReference type="GO" id="GO:0015297">
    <property type="term" value="F:antiporter activity"/>
    <property type="evidence" value="ECO:0007669"/>
    <property type="project" value="InterPro"/>
</dbReference>
<dbReference type="PANTHER" id="PTHR43021:SF2">
    <property type="entry name" value="CATION_H+ EXCHANGER DOMAIN-CONTAINING PROTEIN"/>
    <property type="match status" value="1"/>
</dbReference>
<dbReference type="EMBL" id="CP060632">
    <property type="protein sequence ID" value="QNM00029.1"/>
    <property type="molecule type" value="Genomic_DNA"/>
</dbReference>
<keyword evidence="8" id="KW-1185">Reference proteome</keyword>
<evidence type="ECO:0000256" key="3">
    <source>
        <dbReference type="ARBA" id="ARBA00022989"/>
    </source>
</evidence>
<dbReference type="PANTHER" id="PTHR43021">
    <property type="entry name" value="NA(+)/H(+) ANTIPORTER-RELATED"/>
    <property type="match status" value="1"/>
</dbReference>
<feature type="transmembrane region" description="Helical" evidence="5">
    <location>
        <begin position="186"/>
        <end position="211"/>
    </location>
</feature>
<dbReference type="KEGG" id="wcp:H9Q76_01565"/>
<dbReference type="AlphaFoldDB" id="A0A7G9FN97"/>
<comment type="subcellular location">
    <subcellularLocation>
        <location evidence="1">Membrane</location>
        <topology evidence="1">Multi-pass membrane protein</topology>
    </subcellularLocation>
</comment>
<dbReference type="GO" id="GO:1902600">
    <property type="term" value="P:proton transmembrane transport"/>
    <property type="evidence" value="ECO:0007669"/>
    <property type="project" value="InterPro"/>
</dbReference>
<feature type="transmembrane region" description="Helical" evidence="5">
    <location>
        <begin position="274"/>
        <end position="303"/>
    </location>
</feature>
<sequence>MDLNILTYLGIMLLAALIAGKIVKQMRLPNVTGYLVIGLLIGPNCLKILSEELIDSMDLVTELALGCIAFSIGAEFKTTFLKKVGKAPLVIGITEGVGAVLVVDTILLLLGYNVSFALALGAIASATAAASTMMIVKQYKTKGPVTNTLLPVVALDDAVALIAYGLSMAVANVISSSGSAPVSKLLIAPCVEIFGGLLFGAVLGVIMALLVKFYTGRGNRLAITIMMICLCVGVSDMVGFSSLLACMMLSTIFANISKQSDKIYEPLDRITPPIYMMFFILSGASLDVTVIVSVGVVGAVYVVGRIIGKALGAAFGAKISKAPKVVQKWLGLTLVPQEGVAIGLATSAGKSLPQYAAQIQTIVLCGVVIYELIGPVITKLALKKAGELVEEPKKKASAKA</sequence>
<evidence type="ECO:0000256" key="5">
    <source>
        <dbReference type="SAM" id="Phobius"/>
    </source>
</evidence>
<feature type="transmembrane region" description="Helical" evidence="5">
    <location>
        <begin position="148"/>
        <end position="174"/>
    </location>
</feature>
<dbReference type="InterPro" id="IPR038770">
    <property type="entry name" value="Na+/solute_symporter_sf"/>
</dbReference>
<evidence type="ECO:0000256" key="4">
    <source>
        <dbReference type="ARBA" id="ARBA00023136"/>
    </source>
</evidence>
<reference evidence="7 8" key="1">
    <citation type="submission" date="2020-08" db="EMBL/GenBank/DDBJ databases">
        <authorList>
            <person name="Liu C."/>
            <person name="Sun Q."/>
        </authorList>
    </citation>
    <scope>NUCLEOTIDE SEQUENCE [LARGE SCALE GENOMIC DNA]</scope>
    <source>
        <strain evidence="7 8">NSJ-4</strain>
    </source>
</reference>
<feature type="transmembrane region" description="Helical" evidence="5">
    <location>
        <begin position="88"/>
        <end position="110"/>
    </location>
</feature>
<accession>A0A7G9FN97</accession>
<evidence type="ECO:0000256" key="2">
    <source>
        <dbReference type="ARBA" id="ARBA00022692"/>
    </source>
</evidence>
<gene>
    <name evidence="7" type="ORF">H9Q76_01565</name>
</gene>
<dbReference type="RefSeq" id="WP_249321421.1">
    <property type="nucleotide sequence ID" value="NZ_CP060632.1"/>
</dbReference>
<evidence type="ECO:0000313" key="7">
    <source>
        <dbReference type="EMBL" id="QNM00029.1"/>
    </source>
</evidence>
<feature type="domain" description="Cation/H+ exchanger transmembrane" evidence="6">
    <location>
        <begin position="14"/>
        <end position="382"/>
    </location>
</feature>
<dbReference type="GO" id="GO:0016020">
    <property type="term" value="C:membrane"/>
    <property type="evidence" value="ECO:0007669"/>
    <property type="project" value="UniProtKB-SubCell"/>
</dbReference>
<evidence type="ECO:0000256" key="1">
    <source>
        <dbReference type="ARBA" id="ARBA00004141"/>
    </source>
</evidence>
<keyword evidence="2 5" id="KW-0812">Transmembrane</keyword>
<dbReference type="Pfam" id="PF00999">
    <property type="entry name" value="Na_H_Exchanger"/>
    <property type="match status" value="1"/>
</dbReference>
<feature type="transmembrane region" description="Helical" evidence="5">
    <location>
        <begin position="223"/>
        <end position="254"/>
    </location>
</feature>